<dbReference type="GO" id="GO:0005634">
    <property type="term" value="C:nucleus"/>
    <property type="evidence" value="ECO:0007669"/>
    <property type="project" value="TreeGrafter"/>
</dbReference>
<dbReference type="Pfam" id="PF08771">
    <property type="entry name" value="FRB_dom"/>
    <property type="match status" value="1"/>
</dbReference>
<dbReference type="FunFam" id="1.10.1070.11:FF:000029">
    <property type="entry name" value="Serine/threonine-protein kinase TOR"/>
    <property type="match status" value="1"/>
</dbReference>
<dbReference type="GO" id="GO:0031931">
    <property type="term" value="C:TORC1 complex"/>
    <property type="evidence" value="ECO:0007669"/>
    <property type="project" value="TreeGrafter"/>
</dbReference>
<dbReference type="GO" id="GO:0031932">
    <property type="term" value="C:TORC2 complex"/>
    <property type="evidence" value="ECO:0007669"/>
    <property type="project" value="TreeGrafter"/>
</dbReference>
<feature type="domain" description="PI3K/PI4K catalytic" evidence="12">
    <location>
        <begin position="2484"/>
        <end position="2799"/>
    </location>
</feature>
<evidence type="ECO:0000256" key="10">
    <source>
        <dbReference type="RuleBase" id="RU364109"/>
    </source>
</evidence>
<dbReference type="GO" id="GO:0016242">
    <property type="term" value="P:negative regulation of macroautophagy"/>
    <property type="evidence" value="ECO:0007669"/>
    <property type="project" value="TreeGrafter"/>
</dbReference>
<sequence>MEGIFRDLEDPVREAAAGSLREFVNVALKRERGESLTDFLNSVYAAIHGMMVGSALRPASKLGGVLAISALLEIEVADNALKVTRFANLLKNCMPRSSPEVMAAAAATLGKLVARSNTILQSDLIVEFEVNRALEWLMVSRVAGHRLAAVLTLRVLVRAAPAQFFKYTTLFFKELRPLDLFDCVWEGIIDDDMAIREVAAELLASILLALQPRSAAGLTNFARRAFTRARNTLIFSSSAIPKKKLAVLSNELEHYSHVSAVLGPSTIIIADTPTGLTRPNSPAPPAGASSSGGPTVSSSVLKSPSAVHGALMTMSHIVLLTGSRFVTHTESLTQAVVGLRDARLVDTRMCALRLSPLLAALDVATFVSLHLKKVVKSSLSILKRERDKSSLLRSVTLLALGDLALAVQHHITPYLKDIMGWCKTALTLKKRASSVCLQALTTVARLATALGPSFLEALTPNLDALFGLGLSEELIDTVLSIATDLPDLADVAFYKLLDLVSLILAGAPFRHPGTPAHVATHSHLEPLLHSPQFMGILAASQSSTAAKVLALKTLSMFDFVSYFLHDFLEGVVFSYLEDPEPVIRKQAAITICKLISQPSQATSPQFVHRILKRLLIVCVSDREPEVRLEVLRQLFSGSPVVYPARLFAATRLRTAGARATAPDGTVLGAPLDDVAAAAAVEPRLALLFQEHVLLNATFPTGLVFRDVLAEASLAEIRNLKAASASGPSNSPGSGATGLTSGMGTPLTVATSPVVSGASSAAMASASSLLARGTVAPLPSAVSSFLILPAGVEPSAHPGHAYVLAATGRTRALLLDMSALGGLERSELERAQRPPSPAGPLEVTSHAAEVAALTKGDSGGAANSHPPQELNPLAEPGRASGETGVSEHTLDLFLAQEDNLRAFFFTVNDPVLRIREMGLRIVGRLSTKNPAYVLPAMRSTLMRLLTLLELSLDPVTREEAAHMLGILIHACPAVAKHYVQPIMKRLLPMLADGDNPLLNAHVLRAIGECCHVGGSQLTVYVHTLLPLLMKALSDSSSTVKRYVALRTLGDFVVNTGTVIQPYIDYPHLLTTLLNVLKTSQQVAIRRLVIKVIGSLGALDPFVIAEQARVAHEQASSKRAKPKSGAGSLALTSEGGGAGGGDGSGTGAPPPSEEEQELPLASQLRLLSPSSGEYYEQVAVACVMYVLKSSTLARHHKLAVSALMQIFHSIGMNKTAPFLKEFIPVLFPLIRSCEPVYRESLFQNLSTLVHTVKQHIRPFLPQLFDLVVTYWDASIVNQLVALVEEISIILPDDFKSFLPRLLPRLLGMLEAEPVFNGPRILAGFQTFGSALDHYADLVLEAIIHMFESELVPVRTRLTAVQTLGSLLLVHNFSAHASRIIHALLAVIEGGMRVSRGGSGSALGVIDYRGVGAGGGDDGSVSGAGGGLGLSSLSLSMSFASPVGGGAGSGHLSAGPGIGGHDGGSVVSGKGDDDGGTGDGGGSGEAGAGGLSSASGRELIQSAVWVLGVFAAHLGKQYKIFLPAITSTFTHLAVHNEGFDGLARALTVGAELPESLPWSRATGLDETEATLRAGTRAPGKMTVSTRPLLGAWRIVQVTTKEEWMQWIRRVSVMQLKQSSAPALRACGTMAQSYYPLARQLFNAAFLSCWTELDEGAREKLVRCVRDALDAPIPAEILQQLLNLAEYMDRNSQALPIPIRSLGELAVSCRAYAKALRYKELEYEAQEVKDVALVEELIAINHQLQDAEAASGVLVDAKRYHNIELNSSMYETLGQWNNALAEYQSLAASDPLNAENLVGMMRCHSALGEWSAVDSLSQSVYSSSPEEARRLVAPLAATAAWSLGAWDQAATYISQLDPGTVEGAFFHAVLAVHKGEYPRARAYIELARDVLSTQVVALVDESYNRAYSLLVRVQQLAELEEVIAYKECESPEVRSLRREVWVKRLYGVTENVQVWQQLLAVRSLALKPEEQEDVLVRFASICLSSKHISLSHQTLVSLLAPHASPASGLAPSKPWVSLAALRNMWASGEREAAIAALSEFVQHITDDSEALAQAYLDLGKWKKAVMLDGGGRVEAEAVSGILHAFHAATAYYMEWYEAWHEWGMMNAELIRAAADAEAGVGAGSGAAAAAGAGAGAGTETGIGSNGFGSGGGDELELSSSVSSLELSDSDEDGEELGSDGMGRSGRGGPLRRSGERVRSGSGGSGSTVIKYVVAAVQGFVRAICMRQTDVLPDLLRLVTLWFTYGHESKVLELVQASFVQIPSRIWLNVVPQIIARIHNTDAAVSASIHTLLSSLAREHPQALVFPLWVAAKSQSAERVAAAEALLNGMRAHSALLVDEAALVSQELIRVSILWAELWFEGIDEASRCYFGHKDLNGMLEVLTPLHRMMAAGPRTTNEVAFVQSFGKPLKDAYELVRRYMVTKAEDDLTRAWDSYLHVFRQLQQQLPLQTSFNLEHTSPELRALSGLSLAVPGVYRAGEAELARIESFVPTVAIIQSKQRPRQLSIRGSDGLRYRYLLKGHEDLRQDARAMQLFHLVNLLLGTEAVTARKRLSIETYEVIPLSPNSGLLWWVADYDTFHSLMKEYRRERRIPLDKEHAVMRDMGPSKFDTLTVVQKLEAFEAALEATDGKDLANIFWLKSPNAEVWYEKRLAYTQSLAVMSMVGYVLGLGDRHPSNIMFDRWSGKVLHVDYGDCFEVAMLRERYAEKVPFRLTRFMVNAMHVAGIEGNFRATCEDVMELLRNNRDSLMAVLEAFIHDPLVSWRLNVDAGAGGTDLNAKARRVVDRVADKLVGRDFDPGVKLGVSEQVDRLIRDATAHENLCVCFQGWCAPW</sequence>
<dbReference type="CDD" id="cd05169">
    <property type="entry name" value="PIKKc_TOR"/>
    <property type="match status" value="1"/>
</dbReference>
<dbReference type="OMA" id="YFRHTCE"/>
<dbReference type="PROSITE" id="PS00915">
    <property type="entry name" value="PI3_4_KINASE_1"/>
    <property type="match status" value="1"/>
</dbReference>
<feature type="compositionally biased region" description="Acidic residues" evidence="11">
    <location>
        <begin position="2163"/>
        <end position="2173"/>
    </location>
</feature>
<dbReference type="InterPro" id="IPR009076">
    <property type="entry name" value="FRB_dom"/>
</dbReference>
<comment type="catalytic activity">
    <reaction evidence="8 10">
        <text>L-threonyl-[protein] + ATP = O-phospho-L-threonyl-[protein] + ADP + H(+)</text>
        <dbReference type="Rhea" id="RHEA:46608"/>
        <dbReference type="Rhea" id="RHEA-COMP:11060"/>
        <dbReference type="Rhea" id="RHEA-COMP:11605"/>
        <dbReference type="ChEBI" id="CHEBI:15378"/>
        <dbReference type="ChEBI" id="CHEBI:30013"/>
        <dbReference type="ChEBI" id="CHEBI:30616"/>
        <dbReference type="ChEBI" id="CHEBI:61977"/>
        <dbReference type="ChEBI" id="CHEBI:456216"/>
        <dbReference type="EC" id="2.7.11.1"/>
    </reaction>
</comment>
<dbReference type="Gene3D" id="1.10.1070.11">
    <property type="entry name" value="Phosphatidylinositol 3-/4-kinase, catalytic domain"/>
    <property type="match status" value="1"/>
</dbReference>
<feature type="region of interest" description="Disordered" evidence="11">
    <location>
        <begin position="1112"/>
        <end position="1158"/>
    </location>
</feature>
<dbReference type="SUPFAM" id="SSF48371">
    <property type="entry name" value="ARM repeat"/>
    <property type="match status" value="3"/>
</dbReference>
<dbReference type="SMART" id="SM01345">
    <property type="entry name" value="Rapamycin_bind"/>
    <property type="match status" value="1"/>
</dbReference>
<dbReference type="GeneID" id="25566329"/>
<evidence type="ECO:0000313" key="16">
    <source>
        <dbReference type="Proteomes" id="UP000054408"/>
    </source>
</evidence>
<dbReference type="PANTHER" id="PTHR11139">
    <property type="entry name" value="ATAXIA TELANGIECTASIA MUTATED ATM -RELATED"/>
    <property type="match status" value="1"/>
</dbReference>
<keyword evidence="4" id="KW-0677">Repeat</keyword>
<dbReference type="FunFam" id="1.20.120.150:FF:000001">
    <property type="entry name" value="Serine/threonine-protein kinase TOR"/>
    <property type="match status" value="1"/>
</dbReference>
<dbReference type="GO" id="GO:0044877">
    <property type="term" value="F:protein-containing complex binding"/>
    <property type="evidence" value="ECO:0007669"/>
    <property type="project" value="InterPro"/>
</dbReference>
<dbReference type="InterPro" id="IPR036738">
    <property type="entry name" value="FRB_sf"/>
</dbReference>
<dbReference type="SMART" id="SM01343">
    <property type="entry name" value="FATC"/>
    <property type="match status" value="1"/>
</dbReference>
<dbReference type="InterPro" id="IPR000403">
    <property type="entry name" value="PI3/4_kinase_cat_dom"/>
</dbReference>
<dbReference type="InterPro" id="IPR016024">
    <property type="entry name" value="ARM-type_fold"/>
</dbReference>
<keyword evidence="3 10" id="KW-0808">Transferase</keyword>
<evidence type="ECO:0000256" key="3">
    <source>
        <dbReference type="ARBA" id="ARBA00022679"/>
    </source>
</evidence>
<dbReference type="InterPro" id="IPR014009">
    <property type="entry name" value="PIK_FAT"/>
</dbReference>
<dbReference type="PROSITE" id="PS50290">
    <property type="entry name" value="PI3_4_KINASE_3"/>
    <property type="match status" value="1"/>
</dbReference>
<gene>
    <name evidence="15" type="ORF">AMSG_07404</name>
</gene>
<evidence type="ECO:0000256" key="2">
    <source>
        <dbReference type="ARBA" id="ARBA00022527"/>
    </source>
</evidence>
<dbReference type="PANTHER" id="PTHR11139:SF9">
    <property type="entry name" value="SERINE_THREONINE-PROTEIN KINASE MTOR"/>
    <property type="match status" value="1"/>
</dbReference>
<dbReference type="FunFam" id="3.30.1010.10:FF:000006">
    <property type="entry name" value="Serine/threonine-protein kinase TOR"/>
    <property type="match status" value="1"/>
</dbReference>
<dbReference type="Gene3D" id="3.30.1010.10">
    <property type="entry name" value="Phosphatidylinositol 3-kinase Catalytic Subunit, Chain A, domain 4"/>
    <property type="match status" value="1"/>
</dbReference>
<evidence type="ECO:0000256" key="1">
    <source>
        <dbReference type="ARBA" id="ARBA00011031"/>
    </source>
</evidence>
<dbReference type="InterPro" id="IPR026683">
    <property type="entry name" value="TOR_cat"/>
</dbReference>
<dbReference type="InterPro" id="IPR024585">
    <property type="entry name" value="mTOR_dom"/>
</dbReference>
<dbReference type="InterPro" id="IPR036940">
    <property type="entry name" value="PI3/4_kinase_cat_sf"/>
</dbReference>
<evidence type="ECO:0000313" key="15">
    <source>
        <dbReference type="EMBL" id="KNC51511.1"/>
    </source>
</evidence>
<keyword evidence="5 10" id="KW-0547">Nucleotide-binding</keyword>
<dbReference type="PROSITE" id="PS51190">
    <property type="entry name" value="FATC"/>
    <property type="match status" value="1"/>
</dbReference>
<feature type="region of interest" description="Disordered" evidence="11">
    <location>
        <begin position="273"/>
        <end position="300"/>
    </location>
</feature>
<evidence type="ECO:0000259" key="12">
    <source>
        <dbReference type="PROSITE" id="PS50290"/>
    </source>
</evidence>
<evidence type="ECO:0000256" key="5">
    <source>
        <dbReference type="ARBA" id="ARBA00022741"/>
    </source>
</evidence>
<keyword evidence="2 10" id="KW-0723">Serine/threonine-protein kinase</keyword>
<feature type="region of interest" description="Disordered" evidence="11">
    <location>
        <begin position="855"/>
        <end position="882"/>
    </location>
</feature>
<dbReference type="InterPro" id="IPR011989">
    <property type="entry name" value="ARM-like"/>
</dbReference>
<dbReference type="Pfam" id="PF23593">
    <property type="entry name" value="HEAT_ATR"/>
    <property type="match status" value="1"/>
</dbReference>
<dbReference type="Gene3D" id="1.25.40.10">
    <property type="entry name" value="Tetratricopeptide repeat domain"/>
    <property type="match status" value="1"/>
</dbReference>
<feature type="compositionally biased region" description="Low complexity" evidence="11">
    <location>
        <begin position="722"/>
        <end position="737"/>
    </location>
</feature>
<dbReference type="GO" id="GO:0005737">
    <property type="term" value="C:cytoplasm"/>
    <property type="evidence" value="ECO:0007669"/>
    <property type="project" value="TreeGrafter"/>
</dbReference>
<dbReference type="GO" id="GO:0005524">
    <property type="term" value="F:ATP binding"/>
    <property type="evidence" value="ECO:0007669"/>
    <property type="project" value="UniProtKB-KW"/>
</dbReference>
<keyword evidence="16" id="KW-1185">Reference proteome</keyword>
<dbReference type="PROSITE" id="PS00916">
    <property type="entry name" value="PI3_4_KINASE_2"/>
    <property type="match status" value="1"/>
</dbReference>
<dbReference type="GO" id="GO:0004674">
    <property type="term" value="F:protein serine/threonine kinase activity"/>
    <property type="evidence" value="ECO:0007669"/>
    <property type="project" value="UniProtKB-KW"/>
</dbReference>
<evidence type="ECO:0000256" key="6">
    <source>
        <dbReference type="ARBA" id="ARBA00022777"/>
    </source>
</evidence>
<dbReference type="Pfam" id="PF02260">
    <property type="entry name" value="FATC"/>
    <property type="match status" value="1"/>
</dbReference>
<dbReference type="Gene3D" id="1.20.120.150">
    <property type="entry name" value="FKBP12-rapamycin binding domain"/>
    <property type="match status" value="1"/>
</dbReference>
<feature type="compositionally biased region" description="Gly residues" evidence="11">
    <location>
        <begin position="1474"/>
        <end position="1487"/>
    </location>
</feature>
<evidence type="ECO:0000256" key="4">
    <source>
        <dbReference type="ARBA" id="ARBA00022737"/>
    </source>
</evidence>
<dbReference type="InterPro" id="IPR057564">
    <property type="entry name" value="HEAT_ATR"/>
</dbReference>
<dbReference type="SUPFAM" id="SSF56112">
    <property type="entry name" value="Protein kinase-like (PK-like)"/>
    <property type="match status" value="1"/>
</dbReference>
<comment type="similarity">
    <text evidence="1 10">Belongs to the PI3/PI4-kinase family.</text>
</comment>
<dbReference type="InterPro" id="IPR050517">
    <property type="entry name" value="DDR_Repair_Kinase"/>
</dbReference>
<dbReference type="GO" id="GO:0106310">
    <property type="term" value="F:protein serine kinase activity"/>
    <property type="evidence" value="ECO:0007669"/>
    <property type="project" value="RHEA"/>
</dbReference>
<feature type="domain" description="FATC" evidence="14">
    <location>
        <begin position="2795"/>
        <end position="2827"/>
    </location>
</feature>
<dbReference type="InterPro" id="IPR003152">
    <property type="entry name" value="FATC_dom"/>
</dbReference>
<dbReference type="RefSeq" id="XP_013755914.1">
    <property type="nucleotide sequence ID" value="XM_013900460.1"/>
</dbReference>
<feature type="compositionally biased region" description="Gly residues" evidence="11">
    <location>
        <begin position="2175"/>
        <end position="2184"/>
    </location>
</feature>
<feature type="region of interest" description="Disordered" evidence="11">
    <location>
        <begin position="2140"/>
        <end position="2201"/>
    </location>
</feature>
<dbReference type="SMART" id="SM00146">
    <property type="entry name" value="PI3Kc"/>
    <property type="match status" value="1"/>
</dbReference>
<proteinExistence type="inferred from homology"/>
<organism evidence="15 16">
    <name type="scientific">Thecamonas trahens ATCC 50062</name>
    <dbReference type="NCBI Taxonomy" id="461836"/>
    <lineage>
        <taxon>Eukaryota</taxon>
        <taxon>Apusozoa</taxon>
        <taxon>Apusomonadida</taxon>
        <taxon>Apusomonadidae</taxon>
        <taxon>Thecamonas</taxon>
    </lineage>
</organism>
<dbReference type="GO" id="GO:0031929">
    <property type="term" value="P:TOR signaling"/>
    <property type="evidence" value="ECO:0007669"/>
    <property type="project" value="TreeGrafter"/>
</dbReference>
<dbReference type="SUPFAM" id="SSF47212">
    <property type="entry name" value="FKBP12-rapamycin-binding domain of FKBP-rapamycin-associated protein (FRAP)"/>
    <property type="match status" value="1"/>
</dbReference>
<evidence type="ECO:0000256" key="7">
    <source>
        <dbReference type="ARBA" id="ARBA00022840"/>
    </source>
</evidence>
<dbReference type="PROSITE" id="PS51189">
    <property type="entry name" value="FAT"/>
    <property type="match status" value="1"/>
</dbReference>
<dbReference type="InterPro" id="IPR003151">
    <property type="entry name" value="PIK-rel_kinase_FAT"/>
</dbReference>
<dbReference type="STRING" id="461836.A0A0L0DH95"/>
<dbReference type="EC" id="2.7.11.1" evidence="10"/>
<accession>A0A0L0DH95</accession>
<dbReference type="Gene3D" id="1.25.10.10">
    <property type="entry name" value="Leucine-rich Repeat Variant"/>
    <property type="match status" value="3"/>
</dbReference>
<evidence type="ECO:0000259" key="14">
    <source>
        <dbReference type="PROSITE" id="PS51190"/>
    </source>
</evidence>
<dbReference type="Proteomes" id="UP000054408">
    <property type="component" value="Unassembled WGS sequence"/>
</dbReference>
<feature type="compositionally biased region" description="Gly residues" evidence="11">
    <location>
        <begin position="1132"/>
        <end position="1144"/>
    </location>
</feature>
<dbReference type="GO" id="GO:0080090">
    <property type="term" value="P:regulation of primary metabolic process"/>
    <property type="evidence" value="ECO:0007669"/>
    <property type="project" value="UniProtKB-ARBA"/>
</dbReference>
<dbReference type="InterPro" id="IPR011009">
    <property type="entry name" value="Kinase-like_dom_sf"/>
</dbReference>
<comment type="catalytic activity">
    <reaction evidence="9">
        <text>L-seryl-[protein] + ATP = O-phospho-L-seryl-[protein] + ADP + H(+)</text>
        <dbReference type="Rhea" id="RHEA:17989"/>
        <dbReference type="Rhea" id="RHEA-COMP:9863"/>
        <dbReference type="Rhea" id="RHEA-COMP:11604"/>
        <dbReference type="ChEBI" id="CHEBI:15378"/>
        <dbReference type="ChEBI" id="CHEBI:29999"/>
        <dbReference type="ChEBI" id="CHEBI:30616"/>
        <dbReference type="ChEBI" id="CHEBI:83421"/>
        <dbReference type="ChEBI" id="CHEBI:456216"/>
        <dbReference type="EC" id="2.7.11.1"/>
    </reaction>
</comment>
<keyword evidence="6 10" id="KW-0418">Kinase</keyword>
<dbReference type="InterPro" id="IPR011990">
    <property type="entry name" value="TPR-like_helical_dom_sf"/>
</dbReference>
<feature type="domain" description="FAT" evidence="13">
    <location>
        <begin position="1697"/>
        <end position="2309"/>
    </location>
</feature>
<evidence type="ECO:0000256" key="11">
    <source>
        <dbReference type="SAM" id="MobiDB-lite"/>
    </source>
</evidence>
<dbReference type="Pfam" id="PF02259">
    <property type="entry name" value="FAT"/>
    <property type="match status" value="1"/>
</dbReference>
<evidence type="ECO:0000256" key="8">
    <source>
        <dbReference type="ARBA" id="ARBA00047899"/>
    </source>
</evidence>
<dbReference type="Pfam" id="PF00454">
    <property type="entry name" value="PI3_PI4_kinase"/>
    <property type="match status" value="1"/>
</dbReference>
<feature type="compositionally biased region" description="Low complexity" evidence="11">
    <location>
        <begin position="1122"/>
        <end position="1131"/>
    </location>
</feature>
<feature type="region of interest" description="Disordered" evidence="11">
    <location>
        <begin position="722"/>
        <end position="741"/>
    </location>
</feature>
<dbReference type="Pfam" id="PF11865">
    <property type="entry name" value="mTOR_dom"/>
    <property type="match status" value="1"/>
</dbReference>
<keyword evidence="7 10" id="KW-0067">ATP-binding</keyword>
<dbReference type="InterPro" id="IPR018936">
    <property type="entry name" value="PI3/4_kinase_CS"/>
</dbReference>
<evidence type="ECO:0000259" key="13">
    <source>
        <dbReference type="PROSITE" id="PS51189"/>
    </source>
</evidence>
<protein>
    <recommendedName>
        <fullName evidence="10">Serine/threonine-protein kinase TOR</fullName>
        <ecNumber evidence="10">2.7.11.1</ecNumber>
    </recommendedName>
</protein>
<dbReference type="eggNOG" id="KOG0891">
    <property type="taxonomic scope" value="Eukaryota"/>
</dbReference>
<evidence type="ECO:0000256" key="9">
    <source>
        <dbReference type="ARBA" id="ARBA00048679"/>
    </source>
</evidence>
<name>A0A0L0DH95_THETB</name>
<dbReference type="EMBL" id="GL349468">
    <property type="protein sequence ID" value="KNC51511.1"/>
    <property type="molecule type" value="Genomic_DNA"/>
</dbReference>
<feature type="region of interest" description="Disordered" evidence="11">
    <location>
        <begin position="1447"/>
        <end position="1489"/>
    </location>
</feature>
<feature type="compositionally biased region" description="Low complexity" evidence="11">
    <location>
        <begin position="2153"/>
        <end position="2162"/>
    </location>
</feature>
<reference evidence="15 16" key="1">
    <citation type="submission" date="2010-05" db="EMBL/GenBank/DDBJ databases">
        <title>The Genome Sequence of Thecamonas trahens ATCC 50062.</title>
        <authorList>
            <consortium name="The Broad Institute Genome Sequencing Platform"/>
            <person name="Russ C."/>
            <person name="Cuomo C."/>
            <person name="Shea T."/>
            <person name="Young S.K."/>
            <person name="Zeng Q."/>
            <person name="Koehrsen M."/>
            <person name="Haas B."/>
            <person name="Borodovsky M."/>
            <person name="Guigo R."/>
            <person name="Alvarado L."/>
            <person name="Berlin A."/>
            <person name="Bochicchio J."/>
            <person name="Borenstein D."/>
            <person name="Chapman S."/>
            <person name="Chen Z."/>
            <person name="Freedman E."/>
            <person name="Gellesch M."/>
            <person name="Goldberg J."/>
            <person name="Griggs A."/>
            <person name="Gujja S."/>
            <person name="Heilman E."/>
            <person name="Heiman D."/>
            <person name="Hepburn T."/>
            <person name="Howarth C."/>
            <person name="Jen D."/>
            <person name="Larson L."/>
            <person name="Mehta T."/>
            <person name="Park D."/>
            <person name="Pearson M."/>
            <person name="Roberts A."/>
            <person name="Saif S."/>
            <person name="Shenoy N."/>
            <person name="Sisk P."/>
            <person name="Stolte C."/>
            <person name="Sykes S."/>
            <person name="Thomson T."/>
            <person name="Walk T."/>
            <person name="White J."/>
            <person name="Yandava C."/>
            <person name="Burger G."/>
            <person name="Gray M.W."/>
            <person name="Holland P.W.H."/>
            <person name="King N."/>
            <person name="Lang F.B.F."/>
            <person name="Roger A.J."/>
            <person name="Ruiz-Trillo I."/>
            <person name="Lander E."/>
            <person name="Nusbaum C."/>
        </authorList>
    </citation>
    <scope>NUCLEOTIDE SEQUENCE [LARGE SCALE GENOMIC DNA]</scope>
    <source>
        <strain evidence="15 16">ATCC 50062</strain>
    </source>
</reference>
<dbReference type="SMART" id="SM01346">
    <property type="entry name" value="DUF3385"/>
    <property type="match status" value="1"/>
</dbReference>
<dbReference type="OrthoDB" id="381190at2759"/>
<feature type="compositionally biased region" description="Low complexity" evidence="11">
    <location>
        <begin position="286"/>
        <end position="299"/>
    </location>
</feature>